<organism evidence="1 2">
    <name type="scientific">Cytobacillus purgationiresistens</name>
    <dbReference type="NCBI Taxonomy" id="863449"/>
    <lineage>
        <taxon>Bacteria</taxon>
        <taxon>Bacillati</taxon>
        <taxon>Bacillota</taxon>
        <taxon>Bacilli</taxon>
        <taxon>Bacillales</taxon>
        <taxon>Bacillaceae</taxon>
        <taxon>Cytobacillus</taxon>
    </lineage>
</organism>
<proteinExistence type="predicted"/>
<dbReference type="NCBIfam" id="TIGR01643">
    <property type="entry name" value="YD_repeat_2x"/>
    <property type="match status" value="1"/>
</dbReference>
<dbReference type="InterPro" id="IPR006530">
    <property type="entry name" value="YD"/>
</dbReference>
<protein>
    <submittedName>
        <fullName evidence="1">YD repeat-containing protein</fullName>
    </submittedName>
</protein>
<evidence type="ECO:0000313" key="2">
    <source>
        <dbReference type="Proteomes" id="UP001238088"/>
    </source>
</evidence>
<dbReference type="EMBL" id="JAUSUB010000014">
    <property type="protein sequence ID" value="MDQ0271335.1"/>
    <property type="molecule type" value="Genomic_DNA"/>
</dbReference>
<dbReference type="Gene3D" id="2.180.10.10">
    <property type="entry name" value="RHS repeat-associated core"/>
    <property type="match status" value="1"/>
</dbReference>
<reference evidence="1 2" key="1">
    <citation type="submission" date="2023-07" db="EMBL/GenBank/DDBJ databases">
        <title>Genomic Encyclopedia of Type Strains, Phase IV (KMG-IV): sequencing the most valuable type-strain genomes for metagenomic binning, comparative biology and taxonomic classification.</title>
        <authorList>
            <person name="Goeker M."/>
        </authorList>
    </citation>
    <scope>NUCLEOTIDE SEQUENCE [LARGE SCALE GENOMIC DNA]</scope>
    <source>
        <strain evidence="1 2">DSM 23494</strain>
    </source>
</reference>
<dbReference type="RefSeq" id="WP_307476408.1">
    <property type="nucleotide sequence ID" value="NZ_JAUSUB010000014.1"/>
</dbReference>
<gene>
    <name evidence="1" type="ORF">J2S17_003223</name>
</gene>
<name>A0ABU0AJW8_9BACI</name>
<dbReference type="Proteomes" id="UP001238088">
    <property type="component" value="Unassembled WGS sequence"/>
</dbReference>
<sequence length="87" mass="10073">MILTQKVSIIASSGQLLSFEYKHKSYDYVYNQRGDIVAITDEHQNVIAKYTYDEWGNILKSEGLTDIGKEVVKANPFPLRRKIRRPI</sequence>
<keyword evidence="2" id="KW-1185">Reference proteome</keyword>
<accession>A0ABU0AJW8</accession>
<comment type="caution">
    <text evidence="1">The sequence shown here is derived from an EMBL/GenBank/DDBJ whole genome shotgun (WGS) entry which is preliminary data.</text>
</comment>
<evidence type="ECO:0000313" key="1">
    <source>
        <dbReference type="EMBL" id="MDQ0271335.1"/>
    </source>
</evidence>